<dbReference type="AlphaFoldDB" id="A0A4R6TNW4"/>
<keyword evidence="2" id="KW-1185">Reference proteome</keyword>
<organism evidence="1 2">
    <name type="scientific">Zeaxanthinibacter enoshimensis</name>
    <dbReference type="NCBI Taxonomy" id="392009"/>
    <lineage>
        <taxon>Bacteria</taxon>
        <taxon>Pseudomonadati</taxon>
        <taxon>Bacteroidota</taxon>
        <taxon>Flavobacteriia</taxon>
        <taxon>Flavobacteriales</taxon>
        <taxon>Flavobacteriaceae</taxon>
        <taxon>Zeaxanthinibacter</taxon>
    </lineage>
</organism>
<evidence type="ECO:0000313" key="1">
    <source>
        <dbReference type="EMBL" id="TDQ31638.1"/>
    </source>
</evidence>
<dbReference type="RefSeq" id="WP_133644444.1">
    <property type="nucleotide sequence ID" value="NZ_SNYI01000002.1"/>
</dbReference>
<evidence type="ECO:0000313" key="2">
    <source>
        <dbReference type="Proteomes" id="UP000295468"/>
    </source>
</evidence>
<dbReference type="OrthoDB" id="659133at2"/>
<dbReference type="EMBL" id="SNYI01000002">
    <property type="protein sequence ID" value="TDQ31638.1"/>
    <property type="molecule type" value="Genomic_DNA"/>
</dbReference>
<proteinExistence type="predicted"/>
<accession>A0A4R6TNW4</accession>
<comment type="caution">
    <text evidence="1">The sequence shown here is derived from an EMBL/GenBank/DDBJ whole genome shotgun (WGS) entry which is preliminary data.</text>
</comment>
<dbReference type="Proteomes" id="UP000295468">
    <property type="component" value="Unassembled WGS sequence"/>
</dbReference>
<reference evidence="1 2" key="1">
    <citation type="submission" date="2019-03" db="EMBL/GenBank/DDBJ databases">
        <title>Genomic Encyclopedia of Archaeal and Bacterial Type Strains, Phase II (KMG-II): from individual species to whole genera.</title>
        <authorList>
            <person name="Goeker M."/>
        </authorList>
    </citation>
    <scope>NUCLEOTIDE SEQUENCE [LARGE SCALE GENOMIC DNA]</scope>
    <source>
        <strain evidence="1 2">DSM 18435</strain>
    </source>
</reference>
<sequence>MKKLNFYLLWVLSIALIPGYGLMAQEENNDYVMYESIILTPNNTKLKVLGENMQKHNQKYHSTAPYSANVYNISTGANAGKMIWMMGPMKFADLDKRPAEGGHDEDWRDNIMPYINELGTAEYWKADSKLSNLSMMDGTPGQYPIIYVRYWDVEKGQGHNVDKFLETVSSTIKNMPGDNTWGVYDNQFRQGEAGRHLATVSFHKKWAELDEPNKFRESYNEMHGENTWDAFIKNNQMTFSNSWDEIWVYNKKLSGE</sequence>
<gene>
    <name evidence="1" type="ORF">CLV82_2347</name>
</gene>
<evidence type="ECO:0008006" key="3">
    <source>
        <dbReference type="Google" id="ProtNLM"/>
    </source>
</evidence>
<protein>
    <recommendedName>
        <fullName evidence="3">NIPSNAP protein</fullName>
    </recommendedName>
</protein>
<name>A0A4R6TNW4_9FLAO</name>